<accession>A0AAV4PUW3</accession>
<gene>
    <name evidence="2" type="ORF">CEXT_141681</name>
</gene>
<dbReference type="Proteomes" id="UP001054945">
    <property type="component" value="Unassembled WGS sequence"/>
</dbReference>
<reference evidence="2 3" key="1">
    <citation type="submission" date="2021-06" db="EMBL/GenBank/DDBJ databases">
        <title>Caerostris extrusa draft genome.</title>
        <authorList>
            <person name="Kono N."/>
            <person name="Arakawa K."/>
        </authorList>
    </citation>
    <scope>NUCLEOTIDE SEQUENCE [LARGE SCALE GENOMIC DNA]</scope>
</reference>
<feature type="non-terminal residue" evidence="2">
    <location>
        <position position="1"/>
    </location>
</feature>
<comment type="caution">
    <text evidence="2">The sequence shown here is derived from an EMBL/GenBank/DDBJ whole genome shotgun (WGS) entry which is preliminary data.</text>
</comment>
<keyword evidence="3" id="KW-1185">Reference proteome</keyword>
<evidence type="ECO:0000313" key="2">
    <source>
        <dbReference type="EMBL" id="GIX99951.1"/>
    </source>
</evidence>
<sequence length="24" mass="2681">ADHISFIPKQNRVLMAPSTNNETP</sequence>
<dbReference type="EMBL" id="BPLR01005118">
    <property type="protein sequence ID" value="GIX99951.1"/>
    <property type="molecule type" value="Genomic_DNA"/>
</dbReference>
<feature type="region of interest" description="Disordered" evidence="1">
    <location>
        <begin position="1"/>
        <end position="24"/>
    </location>
</feature>
<name>A0AAV4PUW3_CAEEX</name>
<organism evidence="2 3">
    <name type="scientific">Caerostris extrusa</name>
    <name type="common">Bark spider</name>
    <name type="synonym">Caerostris bankana</name>
    <dbReference type="NCBI Taxonomy" id="172846"/>
    <lineage>
        <taxon>Eukaryota</taxon>
        <taxon>Metazoa</taxon>
        <taxon>Ecdysozoa</taxon>
        <taxon>Arthropoda</taxon>
        <taxon>Chelicerata</taxon>
        <taxon>Arachnida</taxon>
        <taxon>Araneae</taxon>
        <taxon>Araneomorphae</taxon>
        <taxon>Entelegynae</taxon>
        <taxon>Araneoidea</taxon>
        <taxon>Araneidae</taxon>
        <taxon>Caerostris</taxon>
    </lineage>
</organism>
<evidence type="ECO:0000256" key="1">
    <source>
        <dbReference type="SAM" id="MobiDB-lite"/>
    </source>
</evidence>
<protein>
    <submittedName>
        <fullName evidence="2">Uncharacterized protein</fullName>
    </submittedName>
</protein>
<dbReference type="AlphaFoldDB" id="A0AAV4PUW3"/>
<evidence type="ECO:0000313" key="3">
    <source>
        <dbReference type="Proteomes" id="UP001054945"/>
    </source>
</evidence>
<proteinExistence type="predicted"/>